<protein>
    <recommendedName>
        <fullName evidence="1">DAGKc domain-containing protein</fullName>
    </recommendedName>
</protein>
<dbReference type="InterPro" id="IPR052389">
    <property type="entry name" value="Sec_Metab_Biosynth-Assoc"/>
</dbReference>
<dbReference type="RefSeq" id="WP_046185668.1">
    <property type="nucleotide sequence ID" value="NZ_JACKSS010000104.1"/>
</dbReference>
<dbReference type="InterPro" id="IPR001206">
    <property type="entry name" value="Diacylglycerol_kinase_cat_dom"/>
</dbReference>
<dbReference type="PANTHER" id="PTHR38110:SF1">
    <property type="entry name" value="THIOESTERASE DOMAIN-CONTAINING PROTEIN"/>
    <property type="match status" value="1"/>
</dbReference>
<dbReference type="Proteomes" id="UP000193781">
    <property type="component" value="Unassembled WGS sequence"/>
</dbReference>
<dbReference type="InterPro" id="IPR029069">
    <property type="entry name" value="HotDog_dom_sf"/>
</dbReference>
<accession>A0A0F5N709</accession>
<dbReference type="Pfam" id="PF13622">
    <property type="entry name" value="4HBT_3"/>
    <property type="match status" value="1"/>
</dbReference>
<keyword evidence="3" id="KW-1185">Reference proteome</keyword>
<name>A0A0F5N709_9MYCO</name>
<dbReference type="EMBL" id="LQPH01000173">
    <property type="protein sequence ID" value="ORW15366.1"/>
    <property type="molecule type" value="Genomic_DNA"/>
</dbReference>
<sequence length="283" mass="29622">MNALFTTAMTLREVDPGVFEGELNKHWTIGPKVHGGAMLALCAKAARTACGGSSAGVEPVQQPVAVSASFLWAPDPGPMRLVTSIRKRGRRISVADVELTQGDRTAVHAVVNLGEPEHWHPDGSEGVAKPLLSANPVVDLMAPEPPDDVAPIGPGHPLAGLVHLGEGCDVRPVLSTLGPSAGGGPPVIQMWARPRGVAPDALFALMCGDLSAPVTFAVERTGWAPTVQLTAFLRGLPADGWLRIIATCTEIGHDWFDEDHTVVDSLGRLVVQARQLALVPAAG</sequence>
<feature type="domain" description="DAGKc" evidence="1">
    <location>
        <begin position="63"/>
        <end position="196"/>
    </location>
</feature>
<evidence type="ECO:0000259" key="1">
    <source>
        <dbReference type="PROSITE" id="PS50146"/>
    </source>
</evidence>
<gene>
    <name evidence="2" type="ORF">AWC17_18280</name>
</gene>
<dbReference type="Gene3D" id="2.40.160.210">
    <property type="entry name" value="Acyl-CoA thioesterase, double hotdog domain"/>
    <property type="match status" value="1"/>
</dbReference>
<dbReference type="SMART" id="SM00046">
    <property type="entry name" value="DAGKc"/>
    <property type="match status" value="1"/>
</dbReference>
<dbReference type="OrthoDB" id="5418286at2"/>
<dbReference type="SUPFAM" id="SSF54637">
    <property type="entry name" value="Thioesterase/thiol ester dehydrase-isomerase"/>
    <property type="match status" value="2"/>
</dbReference>
<evidence type="ECO:0000313" key="2">
    <source>
        <dbReference type="EMBL" id="ORW15366.1"/>
    </source>
</evidence>
<dbReference type="PROSITE" id="PS50146">
    <property type="entry name" value="DAGK"/>
    <property type="match status" value="1"/>
</dbReference>
<dbReference type="STRING" id="244292.ABW17_11355"/>
<dbReference type="AlphaFoldDB" id="A0A0F5N709"/>
<evidence type="ECO:0000313" key="3">
    <source>
        <dbReference type="Proteomes" id="UP000193781"/>
    </source>
</evidence>
<dbReference type="InterPro" id="IPR049449">
    <property type="entry name" value="TesB_ACOT8-like_N"/>
</dbReference>
<proteinExistence type="predicted"/>
<dbReference type="InterPro" id="IPR042171">
    <property type="entry name" value="Acyl-CoA_hotdog"/>
</dbReference>
<dbReference type="InterPro" id="IPR049450">
    <property type="entry name" value="ACOT8-like_C"/>
</dbReference>
<reference evidence="2 3" key="1">
    <citation type="submission" date="2016-01" db="EMBL/GenBank/DDBJ databases">
        <title>The new phylogeny of the genus Mycobacterium.</title>
        <authorList>
            <person name="Tarcisio F."/>
            <person name="Conor M."/>
            <person name="Antonella G."/>
            <person name="Elisabetta G."/>
            <person name="Giulia F.S."/>
            <person name="Sara T."/>
            <person name="Anna F."/>
            <person name="Clotilde B."/>
            <person name="Roberto B."/>
            <person name="Veronica D.S."/>
            <person name="Fabio R."/>
            <person name="Monica P."/>
            <person name="Olivier J."/>
            <person name="Enrico T."/>
            <person name="Nicola S."/>
        </authorList>
    </citation>
    <scope>NUCLEOTIDE SEQUENCE [LARGE SCALE GENOMIC DNA]</scope>
    <source>
        <strain evidence="2 3">DSM 44803</strain>
    </source>
</reference>
<comment type="caution">
    <text evidence="2">The sequence shown here is derived from an EMBL/GenBank/DDBJ whole genome shotgun (WGS) entry which is preliminary data.</text>
</comment>
<dbReference type="Pfam" id="PF20789">
    <property type="entry name" value="4HBT_3C"/>
    <property type="match status" value="1"/>
</dbReference>
<dbReference type="PANTHER" id="PTHR38110">
    <property type="entry name" value="CHROMOSOME 23, WHOLE GENOME SHOTGUN SEQUENCE"/>
    <property type="match status" value="1"/>
</dbReference>
<organism evidence="2 3">
    <name type="scientific">Mycobacterium nebraskense</name>
    <dbReference type="NCBI Taxonomy" id="244292"/>
    <lineage>
        <taxon>Bacteria</taxon>
        <taxon>Bacillati</taxon>
        <taxon>Actinomycetota</taxon>
        <taxon>Actinomycetes</taxon>
        <taxon>Mycobacteriales</taxon>
        <taxon>Mycobacteriaceae</taxon>
        <taxon>Mycobacterium</taxon>
    </lineage>
</organism>
<dbReference type="GO" id="GO:0016301">
    <property type="term" value="F:kinase activity"/>
    <property type="evidence" value="ECO:0007669"/>
    <property type="project" value="InterPro"/>
</dbReference>